<organism evidence="4 5">
    <name type="scientific">Sphingobacterium tabacisoli</name>
    <dbReference type="NCBI Taxonomy" id="2044855"/>
    <lineage>
        <taxon>Bacteria</taxon>
        <taxon>Pseudomonadati</taxon>
        <taxon>Bacteroidota</taxon>
        <taxon>Sphingobacteriia</taxon>
        <taxon>Sphingobacteriales</taxon>
        <taxon>Sphingobacteriaceae</taxon>
        <taxon>Sphingobacterium</taxon>
    </lineage>
</organism>
<keyword evidence="1" id="KW-1133">Transmembrane helix</keyword>
<reference evidence="5" key="1">
    <citation type="journal article" date="2019" name="Int. J. Syst. Evol. Microbiol.">
        <title>The Global Catalogue of Microorganisms (GCM) 10K type strain sequencing project: providing services to taxonomists for standard genome sequencing and annotation.</title>
        <authorList>
            <consortium name="The Broad Institute Genomics Platform"/>
            <consortium name="The Broad Institute Genome Sequencing Center for Infectious Disease"/>
            <person name="Wu L."/>
            <person name="Ma J."/>
        </authorList>
    </citation>
    <scope>NUCLEOTIDE SEQUENCE [LARGE SCALE GENOMIC DNA]</scope>
    <source>
        <strain evidence="5">KCTC 52298</strain>
    </source>
</reference>
<dbReference type="Gene3D" id="2.60.120.1440">
    <property type="match status" value="1"/>
</dbReference>
<evidence type="ECO:0000313" key="4">
    <source>
        <dbReference type="EMBL" id="MFD2554353.1"/>
    </source>
</evidence>
<dbReference type="InterPro" id="IPR032508">
    <property type="entry name" value="FecR_C"/>
</dbReference>
<proteinExistence type="predicted"/>
<evidence type="ECO:0000259" key="3">
    <source>
        <dbReference type="Pfam" id="PF16344"/>
    </source>
</evidence>
<evidence type="ECO:0000256" key="1">
    <source>
        <dbReference type="SAM" id="Phobius"/>
    </source>
</evidence>
<accession>A0ABW5L238</accession>
<evidence type="ECO:0000313" key="5">
    <source>
        <dbReference type="Proteomes" id="UP001597440"/>
    </source>
</evidence>
<evidence type="ECO:0000259" key="2">
    <source>
        <dbReference type="Pfam" id="PF04773"/>
    </source>
</evidence>
<dbReference type="InterPro" id="IPR006860">
    <property type="entry name" value="FecR"/>
</dbReference>
<keyword evidence="1" id="KW-0472">Membrane</keyword>
<dbReference type="RefSeq" id="WP_210355850.1">
    <property type="nucleotide sequence ID" value="NZ_JAEQMU010000006.1"/>
</dbReference>
<keyword evidence="1" id="KW-0812">Transmembrane</keyword>
<gene>
    <name evidence="4" type="ORF">ACFSQW_08120</name>
</gene>
<feature type="domain" description="FecR protein" evidence="2">
    <location>
        <begin position="169"/>
        <end position="261"/>
    </location>
</feature>
<comment type="caution">
    <text evidence="4">The sequence shown here is derived from an EMBL/GenBank/DDBJ whole genome shotgun (WGS) entry which is preliminary data.</text>
</comment>
<dbReference type="PANTHER" id="PTHR30273:SF2">
    <property type="entry name" value="PROTEIN FECR"/>
    <property type="match status" value="1"/>
</dbReference>
<protein>
    <submittedName>
        <fullName evidence="4">FecR family protein</fullName>
    </submittedName>
</protein>
<dbReference type="EMBL" id="JBHULD010000008">
    <property type="protein sequence ID" value="MFD2554353.1"/>
    <property type="molecule type" value="Genomic_DNA"/>
</dbReference>
<feature type="transmembrane region" description="Helical" evidence="1">
    <location>
        <begin position="91"/>
        <end position="110"/>
    </location>
</feature>
<dbReference type="Pfam" id="PF04773">
    <property type="entry name" value="FecR"/>
    <property type="match status" value="1"/>
</dbReference>
<dbReference type="Pfam" id="PF16344">
    <property type="entry name" value="FecR_C"/>
    <property type="match status" value="1"/>
</dbReference>
<keyword evidence="5" id="KW-1185">Reference proteome</keyword>
<dbReference type="Gene3D" id="3.55.50.30">
    <property type="match status" value="1"/>
</dbReference>
<dbReference type="InterPro" id="IPR012373">
    <property type="entry name" value="Ferrdict_sens_TM"/>
</dbReference>
<dbReference type="Proteomes" id="UP001597440">
    <property type="component" value="Unassembled WGS sequence"/>
</dbReference>
<dbReference type="PANTHER" id="PTHR30273">
    <property type="entry name" value="PERIPLASMIC SIGNAL SENSOR AND SIGMA FACTOR ACTIVATOR FECR-RELATED"/>
    <property type="match status" value="1"/>
</dbReference>
<name>A0ABW5L238_9SPHI</name>
<feature type="domain" description="Protein FecR C-terminal" evidence="3">
    <location>
        <begin position="305"/>
        <end position="372"/>
    </location>
</feature>
<sequence>MIETDKIIFAELASMLAAGRELDAQQEMELSVLLDRYPDGHVYLRTIIENGAIETPVDLRNIDSHEEWKRFQTNVTDKVEDVVVRPNWKRYASVAAAVIAVLMLGILWFARNEQPDYIVEDKVYGHKNDILPNDEQAIFEVDGKVFRRLGRNELGKQPIASDTGSRKHKIITPTRSSYSIVLWDGTKVWLSPESEVEYLSAFSLAERRVSLKGEAFFEVAKDATRPFIVEVDGLEIRALGTAFSVNTYDKSEPQVLLTEGRLQLTARHSEAIIEAGYQADLIEGKLHAGISTHLEDALGIKDGFFNFNNKDIETILEEVKRWYGVDLDIERKMEPKRYSGSIERNVTLGRVCAVLKDLTGYQYLIEGNRLIVK</sequence>